<dbReference type="InterPro" id="IPR011009">
    <property type="entry name" value="Kinase-like_dom_sf"/>
</dbReference>
<evidence type="ECO:0008006" key="7">
    <source>
        <dbReference type="Google" id="ProtNLM"/>
    </source>
</evidence>
<dbReference type="Gene3D" id="1.10.533.10">
    <property type="entry name" value="Death Domain, Fas"/>
    <property type="match status" value="1"/>
</dbReference>
<evidence type="ECO:0000256" key="1">
    <source>
        <dbReference type="ARBA" id="ARBA00022741"/>
    </source>
</evidence>
<dbReference type="PANTHER" id="PTHR27001:SF939">
    <property type="entry name" value="INTERLEUKIN 1 RECEPTOR ASSOCIATED KINASE 1"/>
    <property type="match status" value="1"/>
</dbReference>
<dbReference type="EMBL" id="JAAKFY010000003">
    <property type="protein sequence ID" value="KAF3859457.1"/>
    <property type="molecule type" value="Genomic_DNA"/>
</dbReference>
<name>A0A7J5ZFP6_DISMA</name>
<feature type="domain" description="Protein kinase" evidence="3">
    <location>
        <begin position="178"/>
        <end position="441"/>
    </location>
</feature>
<feature type="domain" description="Death" evidence="4">
    <location>
        <begin position="70"/>
        <end position="135"/>
    </location>
</feature>
<dbReference type="InterPro" id="IPR001245">
    <property type="entry name" value="Ser-Thr/Tyr_kinase_cat_dom"/>
</dbReference>
<dbReference type="Pfam" id="PF07714">
    <property type="entry name" value="PK_Tyr_Ser-Thr"/>
    <property type="match status" value="1"/>
</dbReference>
<evidence type="ECO:0000313" key="6">
    <source>
        <dbReference type="Proteomes" id="UP000518266"/>
    </source>
</evidence>
<keyword evidence="1" id="KW-0547">Nucleotide-binding</keyword>
<dbReference type="Gene3D" id="3.30.200.20">
    <property type="entry name" value="Phosphorylase Kinase, domain 1"/>
    <property type="match status" value="1"/>
</dbReference>
<evidence type="ECO:0000259" key="3">
    <source>
        <dbReference type="PROSITE" id="PS50011"/>
    </source>
</evidence>
<proteinExistence type="predicted"/>
<reference evidence="5 6" key="1">
    <citation type="submission" date="2020-03" db="EMBL/GenBank/DDBJ databases">
        <title>Dissostichus mawsoni Genome sequencing and assembly.</title>
        <authorList>
            <person name="Park H."/>
        </authorList>
    </citation>
    <scope>NUCLEOTIDE SEQUENCE [LARGE SCALE GENOMIC DNA]</scope>
    <source>
        <strain evidence="5">DM0001</strain>
        <tissue evidence="5">Muscle</tissue>
    </source>
</reference>
<dbReference type="PROSITE" id="PS50011">
    <property type="entry name" value="PROTEIN_KINASE_DOM"/>
    <property type="match status" value="1"/>
</dbReference>
<protein>
    <recommendedName>
        <fullName evidence="7">Interleukin-1 receptor-associated kinase 3</fullName>
    </recommendedName>
</protein>
<dbReference type="GO" id="GO:0004672">
    <property type="term" value="F:protein kinase activity"/>
    <property type="evidence" value="ECO:0007669"/>
    <property type="project" value="InterPro"/>
</dbReference>
<dbReference type="InterPro" id="IPR000488">
    <property type="entry name" value="Death_dom"/>
</dbReference>
<dbReference type="GO" id="GO:0007165">
    <property type="term" value="P:signal transduction"/>
    <property type="evidence" value="ECO:0007669"/>
    <property type="project" value="InterPro"/>
</dbReference>
<dbReference type="Gene3D" id="1.10.510.10">
    <property type="entry name" value="Transferase(Phosphotransferase) domain 1"/>
    <property type="match status" value="1"/>
</dbReference>
<dbReference type="Pfam" id="PF00531">
    <property type="entry name" value="Death"/>
    <property type="match status" value="1"/>
</dbReference>
<dbReference type="OrthoDB" id="4062651at2759"/>
<dbReference type="InterPro" id="IPR011029">
    <property type="entry name" value="DEATH-like_dom_sf"/>
</dbReference>
<keyword evidence="6" id="KW-1185">Reference proteome</keyword>
<keyword evidence="2" id="KW-0067">ATP-binding</keyword>
<dbReference type="Proteomes" id="UP000518266">
    <property type="component" value="Unassembled WGS sequence"/>
</dbReference>
<dbReference type="SUPFAM" id="SSF47986">
    <property type="entry name" value="DEATH domain"/>
    <property type="match status" value="1"/>
</dbReference>
<gene>
    <name evidence="5" type="ORF">F7725_021856</name>
</gene>
<dbReference type="PROSITE" id="PS50017">
    <property type="entry name" value="DEATH_DOMAIN"/>
    <property type="match status" value="1"/>
</dbReference>
<organism evidence="5 6">
    <name type="scientific">Dissostichus mawsoni</name>
    <name type="common">Antarctic cod</name>
    <dbReference type="NCBI Taxonomy" id="36200"/>
    <lineage>
        <taxon>Eukaryota</taxon>
        <taxon>Metazoa</taxon>
        <taxon>Chordata</taxon>
        <taxon>Craniata</taxon>
        <taxon>Vertebrata</taxon>
        <taxon>Euteleostomi</taxon>
        <taxon>Actinopterygii</taxon>
        <taxon>Neopterygii</taxon>
        <taxon>Teleostei</taxon>
        <taxon>Neoteleostei</taxon>
        <taxon>Acanthomorphata</taxon>
        <taxon>Eupercaria</taxon>
        <taxon>Perciformes</taxon>
        <taxon>Notothenioidei</taxon>
        <taxon>Nototheniidae</taxon>
        <taxon>Dissostichus</taxon>
    </lineage>
</organism>
<evidence type="ECO:0000259" key="4">
    <source>
        <dbReference type="PROSITE" id="PS50017"/>
    </source>
</evidence>
<sequence>MTPLVVCVTGRREFPYLSNHSEASQCVSVSVSPVCAAVHMDPSTFLYDVSPAIIEMFCRIMDSGDDRFGWRVLAVQIVPSLLEVRMLERVELAGRSPTRELLWSWAQENSRVQDLLNLLKDMGHLRALQLFTSQAQESPLPSSNQQAVSKGPMSASKDKGYFPLEATFQDIIEVTKHFHPDMRIAEGHFSDIYRAHMGDQMIAVKLFKQVKRQSWKNLWDVFRKEMETHLLYQHPNILELLCCVSNEDRYCVLYPYLPNGSLFHRLHHQDGEPPLSWQERLNIIKGTAKALYHLHTAQPCPVSDFGLARLRPNSSNQLCTITLDTKSHSNLAYLSEDYIRDGKLSSSLDVFSFGMVIMETVTGRKVKEEVPKQKPLRELLVTEVEDSGGVDSCLQFLDVAAGRWPTDIALGLLRLALDCTASRHRSRPSMETVLLALSKLLPPPSCPPADQPHSLDDGNPLKTEMSLLSSIPVEHDEQLSLPGSLTQEGPNEYSQSEVTYLSNMGGASGEASADLYSSWPVQCSCPAETGGLPCEDCRANGFTPNHTDSPQSNSTAVETPAKERLRNKLSLYNKGLIHSEELFSETGLQ</sequence>
<dbReference type="GO" id="GO:0005886">
    <property type="term" value="C:plasma membrane"/>
    <property type="evidence" value="ECO:0007669"/>
    <property type="project" value="TreeGrafter"/>
</dbReference>
<dbReference type="InterPro" id="IPR000719">
    <property type="entry name" value="Prot_kinase_dom"/>
</dbReference>
<evidence type="ECO:0000313" key="5">
    <source>
        <dbReference type="EMBL" id="KAF3859457.1"/>
    </source>
</evidence>
<dbReference type="Pfam" id="PF00069">
    <property type="entry name" value="Pkinase"/>
    <property type="match status" value="1"/>
</dbReference>
<dbReference type="PANTHER" id="PTHR27001">
    <property type="entry name" value="OS01G0253100 PROTEIN"/>
    <property type="match status" value="1"/>
</dbReference>
<dbReference type="SUPFAM" id="SSF56112">
    <property type="entry name" value="Protein kinase-like (PK-like)"/>
    <property type="match status" value="1"/>
</dbReference>
<evidence type="ECO:0000256" key="2">
    <source>
        <dbReference type="ARBA" id="ARBA00022840"/>
    </source>
</evidence>
<dbReference type="AlphaFoldDB" id="A0A7J5ZFP6"/>
<dbReference type="GO" id="GO:0005524">
    <property type="term" value="F:ATP binding"/>
    <property type="evidence" value="ECO:0007669"/>
    <property type="project" value="UniProtKB-KW"/>
</dbReference>
<accession>A0A7J5ZFP6</accession>
<comment type="caution">
    <text evidence="5">The sequence shown here is derived from an EMBL/GenBank/DDBJ whole genome shotgun (WGS) entry which is preliminary data.</text>
</comment>